<dbReference type="InterPro" id="IPR015943">
    <property type="entry name" value="WD40/YVTN_repeat-like_dom_sf"/>
</dbReference>
<dbReference type="PROSITE" id="PS50089">
    <property type="entry name" value="ZF_RING_2"/>
    <property type="match status" value="1"/>
</dbReference>
<evidence type="ECO:0000256" key="7">
    <source>
        <dbReference type="ARBA" id="ARBA00023136"/>
    </source>
</evidence>
<dbReference type="InterPro" id="IPR016024">
    <property type="entry name" value="ARM-type_fold"/>
</dbReference>
<evidence type="ECO:0000256" key="2">
    <source>
        <dbReference type="ARBA" id="ARBA00022448"/>
    </source>
</evidence>
<dbReference type="Gene3D" id="2.130.10.10">
    <property type="entry name" value="YVTN repeat-like/Quinoprotein amine dehydrogenase"/>
    <property type="match status" value="1"/>
</dbReference>
<dbReference type="GO" id="GO:0008270">
    <property type="term" value="F:zinc ion binding"/>
    <property type="evidence" value="ECO:0007669"/>
    <property type="project" value="UniProtKB-KW"/>
</dbReference>
<comment type="subcellular location">
    <subcellularLocation>
        <location evidence="8">Endomembrane system</location>
        <topology evidence="8">Peripheral membrane protein</topology>
        <orientation evidence="8">Cytoplasmic side</orientation>
    </subcellularLocation>
    <subcellularLocation>
        <location evidence="9">Vacuole membrane</location>
        <topology evidence="9">Peripheral membrane protein</topology>
        <orientation evidence="9">Cytoplasmic side</orientation>
    </subcellularLocation>
</comment>
<dbReference type="GO" id="GO:0030674">
    <property type="term" value="F:protein-macromolecule adaptor activity"/>
    <property type="evidence" value="ECO:0007669"/>
    <property type="project" value="TreeGrafter"/>
</dbReference>
<dbReference type="GO" id="GO:0030897">
    <property type="term" value="C:HOPS complex"/>
    <property type="evidence" value="ECO:0007669"/>
    <property type="project" value="UniProtKB-UniRule"/>
</dbReference>
<comment type="catalytic activity">
    <reaction evidence="9">
        <text>S-ubiquitinyl-[E2 ubiquitin-conjugating enzyme]-L-cysteine + [acceptor protein]-L-lysine = [E2 ubiquitin-conjugating enzyme]-L-cysteine + N(6)-ubiquitinyl-[acceptor protein]-L-lysine.</text>
        <dbReference type="EC" id="2.3.2.27"/>
    </reaction>
</comment>
<keyword evidence="5" id="KW-0862">Zinc</keyword>
<feature type="domain" description="RING-type" evidence="13">
    <location>
        <begin position="959"/>
        <end position="1009"/>
    </location>
</feature>
<evidence type="ECO:0000313" key="15">
    <source>
        <dbReference type="Proteomes" id="UP000275078"/>
    </source>
</evidence>
<feature type="region of interest" description="Disordered" evidence="12">
    <location>
        <begin position="623"/>
        <end position="644"/>
    </location>
</feature>
<dbReference type="Pfam" id="PF23356">
    <property type="entry name" value="TPR_PEP5_VPS11"/>
    <property type="match status" value="2"/>
</dbReference>
<dbReference type="EMBL" id="ML119645">
    <property type="protein sequence ID" value="RPA88011.1"/>
    <property type="molecule type" value="Genomic_DNA"/>
</dbReference>
<dbReference type="GO" id="GO:0061630">
    <property type="term" value="F:ubiquitin protein ligase activity"/>
    <property type="evidence" value="ECO:0007669"/>
    <property type="project" value="UniProtKB-EC"/>
</dbReference>
<dbReference type="OrthoDB" id="26184at2759"/>
<keyword evidence="9" id="KW-0926">Vacuole</keyword>
<dbReference type="Pfam" id="PF23341">
    <property type="entry name" value="PEP5_VPS11_N"/>
    <property type="match status" value="1"/>
</dbReference>
<dbReference type="InterPro" id="IPR016528">
    <property type="entry name" value="VPS11"/>
</dbReference>
<evidence type="ECO:0000256" key="5">
    <source>
        <dbReference type="ARBA" id="ARBA00022833"/>
    </source>
</evidence>
<dbReference type="Pfam" id="PF17122">
    <property type="entry name" value="zf-C3H2C3"/>
    <property type="match status" value="1"/>
</dbReference>
<dbReference type="SUPFAM" id="SSF50978">
    <property type="entry name" value="WD40 repeat-like"/>
    <property type="match status" value="1"/>
</dbReference>
<protein>
    <recommendedName>
        <fullName evidence="9">E3 ubiquitin-protein ligase PEP5</fullName>
        <ecNumber evidence="9">2.3.2.27</ecNumber>
    </recommendedName>
</protein>
<dbReference type="GO" id="GO:0006886">
    <property type="term" value="P:intracellular protein transport"/>
    <property type="evidence" value="ECO:0007669"/>
    <property type="project" value="UniProtKB-UniRule"/>
</dbReference>
<dbReference type="SUPFAM" id="SSF57850">
    <property type="entry name" value="RING/U-box"/>
    <property type="match status" value="1"/>
</dbReference>
<feature type="repeat" description="CHCR" evidence="11">
    <location>
        <begin position="439"/>
        <end position="600"/>
    </location>
</feature>
<accession>A0A3N4IUS1</accession>
<sequence length="1065" mass="117870">MALASWKSFNFFNVSQAKPPEEKDSNLGIFEGAEISAVTSGSDNLFVGEPSGRIHILNSSFKPLRTFPANDAGIPVTKLIQIEGTSLLVSISEDLSSEPELKVWALDKTEKKTGLPRCQSTLTVHNGGKQFPVSAVATLSDLSLLAIGFANGAVTLVKGDLIHDRGAKQRTVFTSEEPITNLAFAPPPSTGTGQATLFISTTGRILSLLTTSKGHGGTPKVLENQGCGVGCMAPLRVDATSSIGAMGGESTDGVVVVRDDAIYYYSSAGRGGCYAHEGPKQLVTIFKDYICLVQPPSTSLNETSTIQKTKNTFKRLIGTAAAGSATDNPLETTRFTILDTDLKFVACQEAVVGGVRAVFSEWDDLFIVGLDGKLWRYHEKELSQKLEILYQRNLYTLAISLAQKSGLEDSRLKDIYRRYADYLYDKSEWDTAMQWYIKSIGDDTASEVSSVIRKFLDTQRIGNLIEYLEELHRKGIAGSEHTTLLLNCYAKTRDAEKLDKFIKESLDQDTRKGDRALTSGSTLDIETAISMCRQSGYFEQAVYLAERAGEDEVVVGILGEELGKWNIALGYLRRLSPDKVFSNLLKYAKVLLKEIPAETTELFIEYYSENYVPLKAVVQNEANDETEHHHHHHHHENQQSGGGSYIPGIPNIVPNIANIGNIGNIANIGTYASFLTTQIPYIGIFGGQTTEAISKEETVTVKFEKCEKIPYTAPRPRSAFSSFVDHPREFITFLESVLREREELRDEDKADIHTTLFEMYLLRATECRRDGDEAGQAEWEGKAKAIIQSKEELVDTSNVLLLSHLSNFRSGTILVREKQGLVFDIFRSCTSSGDTKGALEALRKYGDQEPQLYPAALAYLTSSPEVLQAAGEDELRQILQTIDERGLMKPLQVVQTLSNNAVATVGMLKKYLGETIERERREIRNNRKLIASYRAETAKRQQEIEDITTKPVDFQATRCSACGTALELPVVHFLCKHSFHERCINRPMRSPGGFHQDDGENDLECPTCEADNRTIRTLRKAQDETADRHDLFKASLDDSKDGFGTVAEFMGKGVMVSRSDVEFGA</sequence>
<evidence type="ECO:0000313" key="14">
    <source>
        <dbReference type="EMBL" id="RPA88011.1"/>
    </source>
</evidence>
<name>A0A3N4IUS1_ASCIM</name>
<dbReference type="GO" id="GO:0000329">
    <property type="term" value="C:fungal-type vacuole membrane"/>
    <property type="evidence" value="ECO:0007669"/>
    <property type="project" value="UniProtKB-UniRule"/>
</dbReference>
<evidence type="ECO:0000256" key="11">
    <source>
        <dbReference type="PROSITE-ProRule" id="PRU01006"/>
    </source>
</evidence>
<dbReference type="PROSITE" id="PS50236">
    <property type="entry name" value="CHCR"/>
    <property type="match status" value="1"/>
</dbReference>
<dbReference type="InterPro" id="IPR057307">
    <property type="entry name" value="PEP5_VPS11_N"/>
</dbReference>
<proteinExistence type="inferred from homology"/>
<dbReference type="InterPro" id="IPR036322">
    <property type="entry name" value="WD40_repeat_dom_sf"/>
</dbReference>
<dbReference type="GO" id="GO:0007032">
    <property type="term" value="P:endosome organization"/>
    <property type="evidence" value="ECO:0007669"/>
    <property type="project" value="TreeGrafter"/>
</dbReference>
<comment type="similarity">
    <text evidence="1 9">Belongs to the VPS11 family.</text>
</comment>
<dbReference type="GO" id="GO:0007033">
    <property type="term" value="P:vacuole organization"/>
    <property type="evidence" value="ECO:0007669"/>
    <property type="project" value="TreeGrafter"/>
</dbReference>
<dbReference type="EC" id="2.3.2.27" evidence="9"/>
<evidence type="ECO:0000259" key="13">
    <source>
        <dbReference type="PROSITE" id="PS50089"/>
    </source>
</evidence>
<dbReference type="Gene3D" id="3.30.40.10">
    <property type="entry name" value="Zinc/RING finger domain, C3HC4 (zinc finger)"/>
    <property type="match status" value="1"/>
</dbReference>
<dbReference type="Pfam" id="PF12451">
    <property type="entry name" value="VPS11_C"/>
    <property type="match status" value="1"/>
</dbReference>
<comment type="subunit">
    <text evidence="9">Component of the homotypic vacuole fusion and vacuole protein sorting (HOPS) complex. Component of the class C core vacuole/endosome tethering (CORVET) complex.</text>
</comment>
<keyword evidence="9" id="KW-0833">Ubl conjugation pathway</keyword>
<keyword evidence="15" id="KW-1185">Reference proteome</keyword>
<organism evidence="14 15">
    <name type="scientific">Ascobolus immersus RN42</name>
    <dbReference type="NCBI Taxonomy" id="1160509"/>
    <lineage>
        <taxon>Eukaryota</taxon>
        <taxon>Fungi</taxon>
        <taxon>Dikarya</taxon>
        <taxon>Ascomycota</taxon>
        <taxon>Pezizomycotina</taxon>
        <taxon>Pezizomycetes</taxon>
        <taxon>Pezizales</taxon>
        <taxon>Ascobolaceae</taxon>
        <taxon>Ascobolus</taxon>
    </lineage>
</organism>
<evidence type="ECO:0000256" key="9">
    <source>
        <dbReference type="PIRNR" id="PIRNR007860"/>
    </source>
</evidence>
<dbReference type="PANTHER" id="PTHR23323">
    <property type="entry name" value="VACUOLAR PROTEIN SORTING-ASSOCIATED PROTEIN"/>
    <property type="match status" value="1"/>
</dbReference>
<dbReference type="InterPro" id="IPR000547">
    <property type="entry name" value="Clathrin_H-chain/VPS_repeat"/>
</dbReference>
<evidence type="ECO:0000256" key="3">
    <source>
        <dbReference type="ARBA" id="ARBA00022723"/>
    </source>
</evidence>
<evidence type="ECO:0000256" key="4">
    <source>
        <dbReference type="ARBA" id="ARBA00022771"/>
    </source>
</evidence>
<evidence type="ECO:0000256" key="12">
    <source>
        <dbReference type="SAM" id="MobiDB-lite"/>
    </source>
</evidence>
<dbReference type="PIRSF" id="PIRSF007860">
    <property type="entry name" value="VPS11"/>
    <property type="match status" value="1"/>
</dbReference>
<keyword evidence="2 9" id="KW-0813">Transport</keyword>
<evidence type="ECO:0000256" key="1">
    <source>
        <dbReference type="ARBA" id="ARBA00007070"/>
    </source>
</evidence>
<dbReference type="Gene3D" id="1.25.40.10">
    <property type="entry name" value="Tetratricopeptide repeat domain"/>
    <property type="match status" value="1"/>
</dbReference>
<dbReference type="GO" id="GO:0006904">
    <property type="term" value="P:vesicle docking involved in exocytosis"/>
    <property type="evidence" value="ECO:0007669"/>
    <property type="project" value="TreeGrafter"/>
</dbReference>
<dbReference type="SUPFAM" id="SSF48371">
    <property type="entry name" value="ARM repeat"/>
    <property type="match status" value="1"/>
</dbReference>
<keyword evidence="7 9" id="KW-0472">Membrane</keyword>
<dbReference type="InterPro" id="IPR011990">
    <property type="entry name" value="TPR-like_helical_dom_sf"/>
</dbReference>
<gene>
    <name evidence="14" type="ORF">BJ508DRAFT_409929</name>
</gene>
<evidence type="ECO:0000256" key="10">
    <source>
        <dbReference type="PROSITE-ProRule" id="PRU00175"/>
    </source>
</evidence>
<keyword evidence="4 10" id="KW-0863">Zinc-finger</keyword>
<evidence type="ECO:0000256" key="6">
    <source>
        <dbReference type="ARBA" id="ARBA00022927"/>
    </source>
</evidence>
<dbReference type="AlphaFoldDB" id="A0A3N4IUS1"/>
<dbReference type="STRING" id="1160509.A0A3N4IUS1"/>
<dbReference type="InterPro" id="IPR024763">
    <property type="entry name" value="VPS11_C"/>
</dbReference>
<keyword evidence="6 9" id="KW-0653">Protein transport</keyword>
<dbReference type="GO" id="GO:0033263">
    <property type="term" value="C:CORVET complex"/>
    <property type="evidence" value="ECO:0007669"/>
    <property type="project" value="UniProtKB-UniRule"/>
</dbReference>
<dbReference type="Proteomes" id="UP000275078">
    <property type="component" value="Unassembled WGS sequence"/>
</dbReference>
<dbReference type="SMART" id="SM00184">
    <property type="entry name" value="RING"/>
    <property type="match status" value="1"/>
</dbReference>
<dbReference type="InterPro" id="IPR013083">
    <property type="entry name" value="Znf_RING/FYVE/PHD"/>
</dbReference>
<dbReference type="PANTHER" id="PTHR23323:SF24">
    <property type="entry name" value="VACUOLAR PROTEIN SORTING-ASSOCIATED PROTEIN 11 HOMOLOG"/>
    <property type="match status" value="1"/>
</dbReference>
<keyword evidence="9" id="KW-0808">Transferase</keyword>
<keyword evidence="3" id="KW-0479">Metal-binding</keyword>
<dbReference type="CDD" id="cd16688">
    <property type="entry name" value="RING-H2_Vps11"/>
    <property type="match status" value="1"/>
</dbReference>
<dbReference type="GO" id="GO:0048284">
    <property type="term" value="P:organelle fusion"/>
    <property type="evidence" value="ECO:0007669"/>
    <property type="project" value="TreeGrafter"/>
</dbReference>
<dbReference type="InterPro" id="IPR001841">
    <property type="entry name" value="Znf_RING"/>
</dbReference>
<reference evidence="14 15" key="1">
    <citation type="journal article" date="2018" name="Nat. Ecol. Evol.">
        <title>Pezizomycetes genomes reveal the molecular basis of ectomycorrhizal truffle lifestyle.</title>
        <authorList>
            <person name="Murat C."/>
            <person name="Payen T."/>
            <person name="Noel B."/>
            <person name="Kuo A."/>
            <person name="Morin E."/>
            <person name="Chen J."/>
            <person name="Kohler A."/>
            <person name="Krizsan K."/>
            <person name="Balestrini R."/>
            <person name="Da Silva C."/>
            <person name="Montanini B."/>
            <person name="Hainaut M."/>
            <person name="Levati E."/>
            <person name="Barry K.W."/>
            <person name="Belfiori B."/>
            <person name="Cichocki N."/>
            <person name="Clum A."/>
            <person name="Dockter R.B."/>
            <person name="Fauchery L."/>
            <person name="Guy J."/>
            <person name="Iotti M."/>
            <person name="Le Tacon F."/>
            <person name="Lindquist E.A."/>
            <person name="Lipzen A."/>
            <person name="Malagnac F."/>
            <person name="Mello A."/>
            <person name="Molinier V."/>
            <person name="Miyauchi S."/>
            <person name="Poulain J."/>
            <person name="Riccioni C."/>
            <person name="Rubini A."/>
            <person name="Sitrit Y."/>
            <person name="Splivallo R."/>
            <person name="Traeger S."/>
            <person name="Wang M."/>
            <person name="Zifcakova L."/>
            <person name="Wipf D."/>
            <person name="Zambonelli A."/>
            <person name="Paolocci F."/>
            <person name="Nowrousian M."/>
            <person name="Ottonello S."/>
            <person name="Baldrian P."/>
            <person name="Spatafora J.W."/>
            <person name="Henrissat B."/>
            <person name="Nagy L.G."/>
            <person name="Aury J.M."/>
            <person name="Wincker P."/>
            <person name="Grigoriev I.V."/>
            <person name="Bonfante P."/>
            <person name="Martin F.M."/>
        </authorList>
    </citation>
    <scope>NUCLEOTIDE SEQUENCE [LARGE SCALE GENOMIC DNA]</scope>
    <source>
        <strain evidence="14 15">RN42</strain>
    </source>
</reference>
<dbReference type="InterPro" id="IPR057308">
    <property type="entry name" value="CHCR_PEP5_VPS11"/>
</dbReference>
<evidence type="ECO:0000256" key="8">
    <source>
        <dbReference type="ARBA" id="ARBA00029433"/>
    </source>
</evidence>